<evidence type="ECO:0000256" key="2">
    <source>
        <dbReference type="ARBA" id="ARBA00022649"/>
    </source>
</evidence>
<evidence type="ECO:0000256" key="3">
    <source>
        <dbReference type="SAM" id="Coils"/>
    </source>
</evidence>
<sequence>MSDATNLGKDPEDYIEELVKSGRYENRDAALKEAVRLLAFKEQRLAELNAALARGLAESEAGLGTPIEEVMAEFEARYAERMKKRSA</sequence>
<gene>
    <name evidence="4" type="ORF">FHP24_05615</name>
</gene>
<proteinExistence type="inferred from homology"/>
<dbReference type="GO" id="GO:0006355">
    <property type="term" value="P:regulation of DNA-templated transcription"/>
    <property type="evidence" value="ECO:0007669"/>
    <property type="project" value="InterPro"/>
</dbReference>
<dbReference type="Pfam" id="PF03693">
    <property type="entry name" value="ParD_antitoxin"/>
    <property type="match status" value="1"/>
</dbReference>
<dbReference type="SUPFAM" id="SSF47598">
    <property type="entry name" value="Ribbon-helix-helix"/>
    <property type="match status" value="1"/>
</dbReference>
<feature type="coiled-coil region" evidence="3">
    <location>
        <begin position="31"/>
        <end position="58"/>
    </location>
</feature>
<evidence type="ECO:0000313" key="5">
    <source>
        <dbReference type="Proteomes" id="UP000311605"/>
    </source>
</evidence>
<accession>A0A5C4XRU1</accession>
<dbReference type="RefSeq" id="WP_139674018.1">
    <property type="nucleotide sequence ID" value="NZ_VDMN01000001.1"/>
</dbReference>
<dbReference type="InterPro" id="IPR022789">
    <property type="entry name" value="ParD"/>
</dbReference>
<reference evidence="4 5" key="1">
    <citation type="submission" date="2019-06" db="EMBL/GenBank/DDBJ databases">
        <title>The draft genome of Rhizobium smilacinae PTYR-5.</title>
        <authorList>
            <person name="Liu L."/>
            <person name="Li L."/>
            <person name="Zhang X."/>
        </authorList>
    </citation>
    <scope>NUCLEOTIDE SEQUENCE [LARGE SCALE GENOMIC DNA]</scope>
    <source>
        <strain evidence="4 5">PTYR-5</strain>
    </source>
</reference>
<comment type="similarity">
    <text evidence="1">Belongs to the ParD antitoxin family.</text>
</comment>
<evidence type="ECO:0000313" key="4">
    <source>
        <dbReference type="EMBL" id="TNM65721.1"/>
    </source>
</evidence>
<dbReference type="PANTHER" id="PTHR36582:SF2">
    <property type="entry name" value="ANTITOXIN PARD"/>
    <property type="match status" value="1"/>
</dbReference>
<dbReference type="InterPro" id="IPR010985">
    <property type="entry name" value="Ribbon_hlx_hlx"/>
</dbReference>
<dbReference type="PANTHER" id="PTHR36582">
    <property type="entry name" value="ANTITOXIN PARD"/>
    <property type="match status" value="1"/>
</dbReference>
<dbReference type="OrthoDB" id="9815501at2"/>
<protein>
    <submittedName>
        <fullName evidence="4">Type II toxin-antitoxin system ParD family antitoxin</fullName>
    </submittedName>
</protein>
<organism evidence="4 5">
    <name type="scientific">Aliirhizobium smilacinae</name>
    <dbReference type="NCBI Taxonomy" id="1395944"/>
    <lineage>
        <taxon>Bacteria</taxon>
        <taxon>Pseudomonadati</taxon>
        <taxon>Pseudomonadota</taxon>
        <taxon>Alphaproteobacteria</taxon>
        <taxon>Hyphomicrobiales</taxon>
        <taxon>Rhizobiaceae</taxon>
        <taxon>Aliirhizobium</taxon>
    </lineage>
</organism>
<dbReference type="Gene3D" id="6.10.10.120">
    <property type="entry name" value="Antitoxin ParD1-like"/>
    <property type="match status" value="1"/>
</dbReference>
<dbReference type="NCBIfam" id="TIGR02606">
    <property type="entry name" value="antidote_CC2985"/>
    <property type="match status" value="1"/>
</dbReference>
<keyword evidence="3" id="KW-0175">Coiled coil</keyword>
<dbReference type="EMBL" id="VDMN01000001">
    <property type="protein sequence ID" value="TNM65721.1"/>
    <property type="molecule type" value="Genomic_DNA"/>
</dbReference>
<dbReference type="AlphaFoldDB" id="A0A5C4XRU1"/>
<name>A0A5C4XRU1_9HYPH</name>
<evidence type="ECO:0000256" key="1">
    <source>
        <dbReference type="ARBA" id="ARBA00008580"/>
    </source>
</evidence>
<dbReference type="Proteomes" id="UP000311605">
    <property type="component" value="Unassembled WGS sequence"/>
</dbReference>
<keyword evidence="2" id="KW-1277">Toxin-antitoxin system</keyword>
<dbReference type="InterPro" id="IPR038296">
    <property type="entry name" value="ParD_sf"/>
</dbReference>
<comment type="caution">
    <text evidence="4">The sequence shown here is derived from an EMBL/GenBank/DDBJ whole genome shotgun (WGS) entry which is preliminary data.</text>
</comment>
<keyword evidence="5" id="KW-1185">Reference proteome</keyword>